<organism evidence="4 5">
    <name type="scientific">Quercus rubra</name>
    <name type="common">Northern red oak</name>
    <name type="synonym">Quercus borealis</name>
    <dbReference type="NCBI Taxonomy" id="3512"/>
    <lineage>
        <taxon>Eukaryota</taxon>
        <taxon>Viridiplantae</taxon>
        <taxon>Streptophyta</taxon>
        <taxon>Embryophyta</taxon>
        <taxon>Tracheophyta</taxon>
        <taxon>Spermatophyta</taxon>
        <taxon>Magnoliopsida</taxon>
        <taxon>eudicotyledons</taxon>
        <taxon>Gunneridae</taxon>
        <taxon>Pentapetalae</taxon>
        <taxon>rosids</taxon>
        <taxon>fabids</taxon>
        <taxon>Fagales</taxon>
        <taxon>Fagaceae</taxon>
        <taxon>Quercus</taxon>
    </lineage>
</organism>
<dbReference type="GO" id="GO:0004029">
    <property type="term" value="F:aldehyde dehydrogenase (NAD+) activity"/>
    <property type="evidence" value="ECO:0007669"/>
    <property type="project" value="TreeGrafter"/>
</dbReference>
<keyword evidence="2" id="KW-0560">Oxidoreductase</keyword>
<evidence type="ECO:0000259" key="3">
    <source>
        <dbReference type="Pfam" id="PF00171"/>
    </source>
</evidence>
<dbReference type="SUPFAM" id="SSF53720">
    <property type="entry name" value="ALDH-like"/>
    <property type="match status" value="1"/>
</dbReference>
<dbReference type="InterPro" id="IPR016161">
    <property type="entry name" value="Ald_DH/histidinol_DH"/>
</dbReference>
<name>A0AAN7I5D8_QUERU</name>
<dbReference type="InterPro" id="IPR016163">
    <property type="entry name" value="Ald_DH_C"/>
</dbReference>
<evidence type="ECO:0000313" key="4">
    <source>
        <dbReference type="EMBL" id="KAK4539438.1"/>
    </source>
</evidence>
<dbReference type="EMBL" id="JAXUIC010000490">
    <property type="protein sequence ID" value="KAK4539438.1"/>
    <property type="molecule type" value="Genomic_DNA"/>
</dbReference>
<feature type="domain" description="Aldehyde dehydrogenase" evidence="3">
    <location>
        <begin position="1"/>
        <end position="88"/>
    </location>
</feature>
<comment type="caution">
    <text evidence="4">The sequence shown here is derived from an EMBL/GenBank/DDBJ whole genome shotgun (WGS) entry which is preliminary data.</text>
</comment>
<comment type="similarity">
    <text evidence="1">Belongs to the aldehyde dehydrogenase family.</text>
</comment>
<gene>
    <name evidence="4" type="ORF">RGQ29_031916</name>
</gene>
<evidence type="ECO:0000256" key="2">
    <source>
        <dbReference type="ARBA" id="ARBA00023002"/>
    </source>
</evidence>
<reference evidence="4 5" key="1">
    <citation type="journal article" date="2023" name="G3 (Bethesda)">
        <title>A haplotype-resolved chromosome-scale genome for Quercus rubra L. provides insights into the genetics of adaptive traits for red oak species.</title>
        <authorList>
            <person name="Kapoor B."/>
            <person name="Jenkins J."/>
            <person name="Schmutz J."/>
            <person name="Zhebentyayeva T."/>
            <person name="Kuelheim C."/>
            <person name="Coggeshall M."/>
            <person name="Heim C."/>
            <person name="Lasky J.R."/>
            <person name="Leites L."/>
            <person name="Islam-Faridi N."/>
            <person name="Romero-Severson J."/>
            <person name="DeLeo V.L."/>
            <person name="Lucas S.M."/>
            <person name="Lazic D."/>
            <person name="Gailing O."/>
            <person name="Carlson J."/>
            <person name="Staton M."/>
        </authorList>
    </citation>
    <scope>NUCLEOTIDE SEQUENCE [LARGE SCALE GENOMIC DNA]</scope>
    <source>
        <strain evidence="4">Pseudo-F2</strain>
    </source>
</reference>
<dbReference type="InterPro" id="IPR015590">
    <property type="entry name" value="Aldehyde_DH_dom"/>
</dbReference>
<dbReference type="InterPro" id="IPR012394">
    <property type="entry name" value="Aldehyde_DH_NAD(P)"/>
</dbReference>
<evidence type="ECO:0000256" key="1">
    <source>
        <dbReference type="ARBA" id="ARBA00009986"/>
    </source>
</evidence>
<dbReference type="GO" id="GO:0005737">
    <property type="term" value="C:cytoplasm"/>
    <property type="evidence" value="ECO:0007669"/>
    <property type="project" value="TreeGrafter"/>
</dbReference>
<protein>
    <recommendedName>
        <fullName evidence="3">Aldehyde dehydrogenase domain-containing protein</fullName>
    </recommendedName>
</protein>
<dbReference type="PANTHER" id="PTHR43570">
    <property type="entry name" value="ALDEHYDE DEHYDROGENASE"/>
    <property type="match status" value="1"/>
</dbReference>
<keyword evidence="5" id="KW-1185">Reference proteome</keyword>
<sequence>MQEEIFGPLMPILTVEKLEDSFKIIQSKPKPLAAYLFTNDEQLKKNFVQNISSGGMLINDTILHVATDGLPFGGVGESGMGSYHGNSHLMLLAIRRPVLYRSFNADASIRYPPYTTQKQDY</sequence>
<dbReference type="PANTHER" id="PTHR43570:SF25">
    <property type="entry name" value="ALDEHYDE DEHYDROGENASE FAMILY 3 MEMBER I1, CHLOROPLASTIC"/>
    <property type="match status" value="1"/>
</dbReference>
<dbReference type="Gene3D" id="3.40.309.10">
    <property type="entry name" value="Aldehyde Dehydrogenase, Chain A, domain 2"/>
    <property type="match status" value="1"/>
</dbReference>
<dbReference type="Proteomes" id="UP001324115">
    <property type="component" value="Unassembled WGS sequence"/>
</dbReference>
<dbReference type="Gene3D" id="3.40.605.10">
    <property type="entry name" value="Aldehyde Dehydrogenase, Chain A, domain 1"/>
    <property type="match status" value="1"/>
</dbReference>
<dbReference type="InterPro" id="IPR016162">
    <property type="entry name" value="Ald_DH_N"/>
</dbReference>
<dbReference type="GO" id="GO:0006081">
    <property type="term" value="P:aldehyde metabolic process"/>
    <property type="evidence" value="ECO:0007669"/>
    <property type="project" value="InterPro"/>
</dbReference>
<dbReference type="AlphaFoldDB" id="A0AAN7I5D8"/>
<accession>A0AAN7I5D8</accession>
<evidence type="ECO:0000313" key="5">
    <source>
        <dbReference type="Proteomes" id="UP001324115"/>
    </source>
</evidence>
<dbReference type="Pfam" id="PF00171">
    <property type="entry name" value="Aldedh"/>
    <property type="match status" value="1"/>
</dbReference>
<proteinExistence type="inferred from homology"/>